<comment type="similarity">
    <text evidence="2">Belongs to the class-V pyridoxal-phosphate-dependent aminotransferase family. Csd subfamily.</text>
</comment>
<dbReference type="InterPro" id="IPR015424">
    <property type="entry name" value="PyrdxlP-dep_Trfase"/>
</dbReference>
<keyword evidence="4" id="KW-0663">Pyridoxal phosphate</keyword>
<dbReference type="AlphaFoldDB" id="R3W7P5"/>
<dbReference type="Proteomes" id="UP000013840">
    <property type="component" value="Unassembled WGS sequence"/>
</dbReference>
<organism evidence="8 9">
    <name type="scientific">Enterococcus caccae ATCC BAA-1240</name>
    <dbReference type="NCBI Taxonomy" id="1158612"/>
    <lineage>
        <taxon>Bacteria</taxon>
        <taxon>Bacillati</taxon>
        <taxon>Bacillota</taxon>
        <taxon>Bacilli</taxon>
        <taxon>Lactobacillales</taxon>
        <taxon>Enterococcaceae</taxon>
        <taxon>Enterococcus</taxon>
    </lineage>
</organism>
<dbReference type="InterPro" id="IPR015421">
    <property type="entry name" value="PyrdxlP-dep_Trfase_major"/>
</dbReference>
<dbReference type="InterPro" id="IPR016454">
    <property type="entry name" value="Cysteine_dSase"/>
</dbReference>
<dbReference type="RefSeq" id="WP_010772923.1">
    <property type="nucleotide sequence ID" value="NZ_KB946335.1"/>
</dbReference>
<comment type="caution">
    <text evidence="8">The sequence shown here is derived from an EMBL/GenBank/DDBJ whole genome shotgun (WGS) entry which is preliminary data.</text>
</comment>
<dbReference type="PATRIC" id="fig|1158612.3.peg.2807"/>
<dbReference type="GO" id="GO:0031071">
    <property type="term" value="F:cysteine desulfurase activity"/>
    <property type="evidence" value="ECO:0007669"/>
    <property type="project" value="UniProtKB-EC"/>
</dbReference>
<dbReference type="SUPFAM" id="SSF53383">
    <property type="entry name" value="PLP-dependent transferases"/>
    <property type="match status" value="1"/>
</dbReference>
<dbReference type="PANTHER" id="PTHR43586">
    <property type="entry name" value="CYSTEINE DESULFURASE"/>
    <property type="match status" value="1"/>
</dbReference>
<dbReference type="PIRSF" id="PIRSF005572">
    <property type="entry name" value="NifS"/>
    <property type="match status" value="1"/>
</dbReference>
<dbReference type="STRING" id="317735.RU98_GL000014"/>
<comment type="cofactor">
    <cofactor evidence="1 6">
        <name>pyridoxal 5'-phosphate</name>
        <dbReference type="ChEBI" id="CHEBI:597326"/>
    </cofactor>
</comment>
<sequence>MKHSIYLNHAATSNHKFEATIQEVSQYLEANNNLNINRGSQNSDELEVIFEARQAFATFFHAPDPAHIIFTANATTSLNMILNGLVKSGDHVITTAVEHNAVARPLHMLERQQNISVSHLRCEPNGKLDPTQMEAQIRPETKVLVMTHASNVLGTILPIKECFEIAKAHGIITVLDSAQTAGFLPIDMEEMLIDVLAFTGHKSLMGLTGIGGFSLAQNMEKEITPWMSGGTGSASLSLEQPNFLPDKFEAGTLNMLGILSLKSALKSINILGLDRIALHERVLTARFLEGLKNLPVTILGSTDPTEMVPVVSITTTLVDPGELSQQLFNRYQIITRSGLHCSPLAHQTAGTLKTGAVRFSFGWNTTIDEIDYTLNALKEILSE</sequence>
<evidence type="ECO:0000259" key="7">
    <source>
        <dbReference type="Pfam" id="PF00266"/>
    </source>
</evidence>
<evidence type="ECO:0000256" key="4">
    <source>
        <dbReference type="ARBA" id="ARBA00022898"/>
    </source>
</evidence>
<evidence type="ECO:0000313" key="8">
    <source>
        <dbReference type="EMBL" id="EOL43512.1"/>
    </source>
</evidence>
<dbReference type="InterPro" id="IPR010969">
    <property type="entry name" value="Cys_dSase-rel_unknwn_funct"/>
</dbReference>
<evidence type="ECO:0000256" key="1">
    <source>
        <dbReference type="ARBA" id="ARBA00001933"/>
    </source>
</evidence>
<gene>
    <name evidence="8" type="ORF">UC7_02842</name>
</gene>
<dbReference type="InterPro" id="IPR020578">
    <property type="entry name" value="Aminotrans_V_PyrdxlP_BS"/>
</dbReference>
<evidence type="ECO:0000313" key="9">
    <source>
        <dbReference type="Proteomes" id="UP000013840"/>
    </source>
</evidence>
<evidence type="ECO:0000256" key="6">
    <source>
        <dbReference type="RuleBase" id="RU004504"/>
    </source>
</evidence>
<feature type="domain" description="Aminotransferase class V" evidence="7">
    <location>
        <begin position="5"/>
        <end position="372"/>
    </location>
</feature>
<name>R3W7P5_9ENTE</name>
<dbReference type="EC" id="2.8.1.7" evidence="3"/>
<dbReference type="NCBIfam" id="TIGR01977">
    <property type="entry name" value="am_tr_V_EF2568"/>
    <property type="match status" value="1"/>
</dbReference>
<dbReference type="EMBL" id="AJAU01000022">
    <property type="protein sequence ID" value="EOL43512.1"/>
    <property type="molecule type" value="Genomic_DNA"/>
</dbReference>
<dbReference type="Gene3D" id="3.40.640.10">
    <property type="entry name" value="Type I PLP-dependent aspartate aminotransferase-like (Major domain)"/>
    <property type="match status" value="1"/>
</dbReference>
<dbReference type="Gene3D" id="3.90.1150.10">
    <property type="entry name" value="Aspartate Aminotransferase, domain 1"/>
    <property type="match status" value="1"/>
</dbReference>
<proteinExistence type="inferred from homology"/>
<dbReference type="Pfam" id="PF00266">
    <property type="entry name" value="Aminotran_5"/>
    <property type="match status" value="1"/>
</dbReference>
<evidence type="ECO:0000256" key="3">
    <source>
        <dbReference type="ARBA" id="ARBA00012239"/>
    </source>
</evidence>
<dbReference type="NCBIfam" id="NF040779">
    <property type="entry name" value="Sec_lyase_SclA"/>
    <property type="match status" value="1"/>
</dbReference>
<evidence type="ECO:0000256" key="2">
    <source>
        <dbReference type="ARBA" id="ARBA00010447"/>
    </source>
</evidence>
<dbReference type="InterPro" id="IPR000192">
    <property type="entry name" value="Aminotrans_V_dom"/>
</dbReference>
<dbReference type="PROSITE" id="PS00595">
    <property type="entry name" value="AA_TRANSFER_CLASS_5"/>
    <property type="match status" value="1"/>
</dbReference>
<comment type="catalytic activity">
    <reaction evidence="5">
        <text>(sulfur carrier)-H + L-cysteine = (sulfur carrier)-SH + L-alanine</text>
        <dbReference type="Rhea" id="RHEA:43892"/>
        <dbReference type="Rhea" id="RHEA-COMP:14737"/>
        <dbReference type="Rhea" id="RHEA-COMP:14739"/>
        <dbReference type="ChEBI" id="CHEBI:29917"/>
        <dbReference type="ChEBI" id="CHEBI:35235"/>
        <dbReference type="ChEBI" id="CHEBI:57972"/>
        <dbReference type="ChEBI" id="CHEBI:64428"/>
        <dbReference type="EC" id="2.8.1.7"/>
    </reaction>
</comment>
<evidence type="ECO:0000256" key="5">
    <source>
        <dbReference type="ARBA" id="ARBA00050776"/>
    </source>
</evidence>
<keyword evidence="9" id="KW-1185">Reference proteome</keyword>
<reference evidence="8 9" key="1">
    <citation type="submission" date="2013-02" db="EMBL/GenBank/DDBJ databases">
        <title>The Genome Sequence of Enterococcus caccae BAA-1240.</title>
        <authorList>
            <consortium name="The Broad Institute Genome Sequencing Platform"/>
            <consortium name="The Broad Institute Genome Sequencing Center for Infectious Disease"/>
            <person name="Earl A.M."/>
            <person name="Gilmore M.S."/>
            <person name="Lebreton F."/>
            <person name="Walker B."/>
            <person name="Young S.K."/>
            <person name="Zeng Q."/>
            <person name="Gargeya S."/>
            <person name="Fitzgerald M."/>
            <person name="Haas B."/>
            <person name="Abouelleil A."/>
            <person name="Alvarado L."/>
            <person name="Arachchi H.M."/>
            <person name="Berlin A.M."/>
            <person name="Chapman S.B."/>
            <person name="Dewar J."/>
            <person name="Goldberg J."/>
            <person name="Griggs A."/>
            <person name="Gujja S."/>
            <person name="Hansen M."/>
            <person name="Howarth C."/>
            <person name="Imamovic A."/>
            <person name="Larimer J."/>
            <person name="McCowan C."/>
            <person name="Murphy C."/>
            <person name="Neiman D."/>
            <person name="Pearson M."/>
            <person name="Priest M."/>
            <person name="Roberts A."/>
            <person name="Saif S."/>
            <person name="Shea T."/>
            <person name="Sisk P."/>
            <person name="Sykes S."/>
            <person name="Wortman J."/>
            <person name="Nusbaum C."/>
            <person name="Birren B."/>
        </authorList>
    </citation>
    <scope>NUCLEOTIDE SEQUENCE [LARGE SCALE GENOMIC DNA]</scope>
    <source>
        <strain evidence="8 9">ATCC BAA-1240</strain>
    </source>
</reference>
<protein>
    <recommendedName>
        <fullName evidence="3">cysteine desulfurase</fullName>
        <ecNumber evidence="3">2.8.1.7</ecNumber>
    </recommendedName>
</protein>
<accession>R3W7P5</accession>
<dbReference type="PANTHER" id="PTHR43586:SF4">
    <property type="entry name" value="ISOPENICILLIN N EPIMERASE"/>
    <property type="match status" value="1"/>
</dbReference>
<dbReference type="InterPro" id="IPR015422">
    <property type="entry name" value="PyrdxlP-dep_Trfase_small"/>
</dbReference>
<dbReference type="OrthoDB" id="9804366at2"/>
<dbReference type="eggNOG" id="COG0520">
    <property type="taxonomic scope" value="Bacteria"/>
</dbReference>